<evidence type="ECO:0000313" key="2">
    <source>
        <dbReference type="EMBL" id="MFC4362138.1"/>
    </source>
</evidence>
<dbReference type="Proteomes" id="UP001595840">
    <property type="component" value="Unassembled WGS sequence"/>
</dbReference>
<sequence length="63" mass="6799">MKKLSIILCVLFSIFSLSACDVNEGGPEELGENIEETVEDVGNDIEDACEEAKASMKAKDTDC</sequence>
<keyword evidence="3" id="KW-1185">Reference proteome</keyword>
<protein>
    <submittedName>
        <fullName evidence="2">Uncharacterized protein</fullName>
    </submittedName>
</protein>
<accession>A0ABV8V330</accession>
<feature type="chain" id="PRO_5045888427" evidence="1">
    <location>
        <begin position="20"/>
        <end position="63"/>
    </location>
</feature>
<keyword evidence="1" id="KW-0732">Signal</keyword>
<dbReference type="EMBL" id="JBHSCX010000005">
    <property type="protein sequence ID" value="MFC4362138.1"/>
    <property type="molecule type" value="Genomic_DNA"/>
</dbReference>
<feature type="signal peptide" evidence="1">
    <location>
        <begin position="1"/>
        <end position="19"/>
    </location>
</feature>
<comment type="caution">
    <text evidence="2">The sequence shown here is derived from an EMBL/GenBank/DDBJ whole genome shotgun (WGS) entry which is preliminary data.</text>
</comment>
<name>A0ABV8V330_9GAMM</name>
<reference evidence="3" key="1">
    <citation type="journal article" date="2019" name="Int. J. Syst. Evol. Microbiol.">
        <title>The Global Catalogue of Microorganisms (GCM) 10K type strain sequencing project: providing services to taxonomists for standard genome sequencing and annotation.</title>
        <authorList>
            <consortium name="The Broad Institute Genomics Platform"/>
            <consortium name="The Broad Institute Genome Sequencing Center for Infectious Disease"/>
            <person name="Wu L."/>
            <person name="Ma J."/>
        </authorList>
    </citation>
    <scope>NUCLEOTIDE SEQUENCE [LARGE SCALE GENOMIC DNA]</scope>
    <source>
        <strain evidence="3">CECT 8570</strain>
    </source>
</reference>
<organism evidence="2 3">
    <name type="scientific">Simiduia curdlanivorans</name>
    <dbReference type="NCBI Taxonomy" id="1492769"/>
    <lineage>
        <taxon>Bacteria</taxon>
        <taxon>Pseudomonadati</taxon>
        <taxon>Pseudomonadota</taxon>
        <taxon>Gammaproteobacteria</taxon>
        <taxon>Cellvibrionales</taxon>
        <taxon>Cellvibrionaceae</taxon>
        <taxon>Simiduia</taxon>
    </lineage>
</organism>
<proteinExistence type="predicted"/>
<evidence type="ECO:0000313" key="3">
    <source>
        <dbReference type="Proteomes" id="UP001595840"/>
    </source>
</evidence>
<dbReference type="RefSeq" id="WP_290265682.1">
    <property type="nucleotide sequence ID" value="NZ_JAUFQG010000006.1"/>
</dbReference>
<gene>
    <name evidence="2" type="ORF">ACFOX3_07490</name>
</gene>
<dbReference type="PROSITE" id="PS51257">
    <property type="entry name" value="PROKAR_LIPOPROTEIN"/>
    <property type="match status" value="1"/>
</dbReference>
<evidence type="ECO:0000256" key="1">
    <source>
        <dbReference type="SAM" id="SignalP"/>
    </source>
</evidence>